<dbReference type="SUPFAM" id="SSF82171">
    <property type="entry name" value="DPP6 N-terminal domain-like"/>
    <property type="match status" value="1"/>
</dbReference>
<comment type="similarity">
    <text evidence="1">Belongs to the TolB family.</text>
</comment>
<reference evidence="4 5" key="1">
    <citation type="submission" date="2018-08" db="EMBL/GenBank/DDBJ databases">
        <title>Diversity &amp; Physiological Properties of Lignin-Decomposing Actinobacteria from Soil.</title>
        <authorList>
            <person name="Roh S.G."/>
            <person name="Kim S.B."/>
        </authorList>
    </citation>
    <scope>NUCLEOTIDE SEQUENCE [LARGE SCALE GENOMIC DNA]</scope>
    <source>
        <strain evidence="4 5">MMS17-GH009</strain>
    </source>
</reference>
<sequence>MTRIRRPLRAARTLAAAALAAAVSITVAAPAQAAPSTTQPSTTRPSTWPGGTGTERVSVGPGQAQATGASQAHGLSADGRYAVFTSEAADLVPGDTNGAVDVFVRDLWTGRTERVDTGPGGVQADGPAHHAAISGDGRYVAFGSSATNLAPGANRGYQDVYVHDRRTGETRLVSVGQAPGAPQTDRVSDVPSISWDGRYVAYQSNRSDLAPGTVTWFGGNIYVTDLWTGDTRLVSVGADGKEADASSASPEISGDGSTVVFISKATNLIGPGRPDTLSPAAVAELRAGSDQEFAADSLRSDARAELLKPRLYPLYARDLRAGRTSLASSAPDGGYKGAADPSISPDGRYAVYSSWVVHGDTSWDRHFELYVRDLRQGTETLVSVGLPGTKTTLDSFGGRLTADGRWVYFSSAAENLVPGDTNNAEDVFRRDLWTGRTERVSVAGDGSQTTGSSYAPFPDAFGTAVVFTSSDSTLVPGDTNNAEDVFLRRLPLF</sequence>
<accession>A0A372ZPH5</accession>
<dbReference type="RefSeq" id="WP_117486539.1">
    <property type="nucleotide sequence ID" value="NZ_QVIG01000001.1"/>
</dbReference>
<dbReference type="AlphaFoldDB" id="A0A372ZPH5"/>
<gene>
    <name evidence="4" type="ORF">DR950_08425</name>
</gene>
<keyword evidence="3" id="KW-0732">Signal</keyword>
<dbReference type="Gene3D" id="2.120.10.30">
    <property type="entry name" value="TolB, C-terminal domain"/>
    <property type="match status" value="2"/>
</dbReference>
<dbReference type="InterPro" id="IPR011042">
    <property type="entry name" value="6-blade_b-propeller_TolB-like"/>
</dbReference>
<organism evidence="4 5">
    <name type="scientific">Kitasatospora xanthocidica</name>
    <dbReference type="NCBI Taxonomy" id="83382"/>
    <lineage>
        <taxon>Bacteria</taxon>
        <taxon>Bacillati</taxon>
        <taxon>Actinomycetota</taxon>
        <taxon>Actinomycetes</taxon>
        <taxon>Kitasatosporales</taxon>
        <taxon>Streptomycetaceae</taxon>
        <taxon>Kitasatospora</taxon>
    </lineage>
</organism>
<proteinExistence type="inferred from homology"/>
<name>A0A372ZPH5_9ACTN</name>
<evidence type="ECO:0000256" key="1">
    <source>
        <dbReference type="ARBA" id="ARBA00009820"/>
    </source>
</evidence>
<evidence type="ECO:0000256" key="3">
    <source>
        <dbReference type="SAM" id="SignalP"/>
    </source>
</evidence>
<evidence type="ECO:0000256" key="2">
    <source>
        <dbReference type="SAM" id="MobiDB-lite"/>
    </source>
</evidence>
<evidence type="ECO:0000313" key="4">
    <source>
        <dbReference type="EMBL" id="RGD57809.1"/>
    </source>
</evidence>
<feature type="compositionally biased region" description="Low complexity" evidence="2">
    <location>
        <begin position="30"/>
        <end position="47"/>
    </location>
</feature>
<dbReference type="PANTHER" id="PTHR36842">
    <property type="entry name" value="PROTEIN TOLB HOMOLOG"/>
    <property type="match status" value="1"/>
</dbReference>
<dbReference type="InterPro" id="IPR011659">
    <property type="entry name" value="WD40"/>
</dbReference>
<feature type="chain" id="PRO_5017019356" evidence="3">
    <location>
        <begin position="34"/>
        <end position="493"/>
    </location>
</feature>
<dbReference type="EMBL" id="QVIG01000001">
    <property type="protein sequence ID" value="RGD57809.1"/>
    <property type="molecule type" value="Genomic_DNA"/>
</dbReference>
<evidence type="ECO:0000313" key="5">
    <source>
        <dbReference type="Proteomes" id="UP000263377"/>
    </source>
</evidence>
<feature type="region of interest" description="Disordered" evidence="2">
    <location>
        <begin position="30"/>
        <end position="71"/>
    </location>
</feature>
<dbReference type="Proteomes" id="UP000263377">
    <property type="component" value="Unassembled WGS sequence"/>
</dbReference>
<keyword evidence="5" id="KW-1185">Reference proteome</keyword>
<dbReference type="Pfam" id="PF07676">
    <property type="entry name" value="PD40"/>
    <property type="match status" value="1"/>
</dbReference>
<feature type="signal peptide" evidence="3">
    <location>
        <begin position="1"/>
        <end position="33"/>
    </location>
</feature>
<comment type="caution">
    <text evidence="4">The sequence shown here is derived from an EMBL/GenBank/DDBJ whole genome shotgun (WGS) entry which is preliminary data.</text>
</comment>
<protein>
    <submittedName>
        <fullName evidence="4">Uncharacterized protein</fullName>
    </submittedName>
</protein>